<dbReference type="PANTHER" id="PTHR11319">
    <property type="entry name" value="G PROTEIN-COUPLED RECEPTOR-RELATED"/>
    <property type="match status" value="1"/>
</dbReference>
<protein>
    <recommendedName>
        <fullName evidence="4">Transmembrane protein</fullName>
    </recommendedName>
</protein>
<dbReference type="EMBL" id="CYKH01002007">
    <property type="protein sequence ID" value="CUG92105.1"/>
    <property type="molecule type" value="Genomic_DNA"/>
</dbReference>
<name>A0A0S4JSN0_BODSA</name>
<evidence type="ECO:0000256" key="1">
    <source>
        <dbReference type="SAM" id="Phobius"/>
    </source>
</evidence>
<keyword evidence="1" id="KW-0812">Transmembrane</keyword>
<evidence type="ECO:0000313" key="2">
    <source>
        <dbReference type="EMBL" id="CUG92105.1"/>
    </source>
</evidence>
<feature type="transmembrane region" description="Helical" evidence="1">
    <location>
        <begin position="876"/>
        <end position="896"/>
    </location>
</feature>
<dbReference type="PANTHER" id="PTHR11319:SF35">
    <property type="entry name" value="OUTER MEMBRANE PROTEIN PMPC-RELATED"/>
    <property type="match status" value="1"/>
</dbReference>
<feature type="transmembrane region" description="Helical" evidence="1">
    <location>
        <begin position="964"/>
        <end position="988"/>
    </location>
</feature>
<reference evidence="3" key="1">
    <citation type="submission" date="2015-09" db="EMBL/GenBank/DDBJ databases">
        <authorList>
            <consortium name="Pathogen Informatics"/>
        </authorList>
    </citation>
    <scope>NUCLEOTIDE SEQUENCE [LARGE SCALE GENOMIC DNA]</scope>
    <source>
        <strain evidence="3">Lake Konstanz</strain>
    </source>
</reference>
<feature type="transmembrane region" description="Helical" evidence="1">
    <location>
        <begin position="597"/>
        <end position="615"/>
    </location>
</feature>
<feature type="transmembrane region" description="Helical" evidence="1">
    <location>
        <begin position="825"/>
        <end position="845"/>
    </location>
</feature>
<keyword evidence="1" id="KW-0472">Membrane</keyword>
<accession>A0A0S4JSN0</accession>
<dbReference type="AlphaFoldDB" id="A0A0S4JSN0"/>
<feature type="transmembrane region" description="Helical" evidence="1">
    <location>
        <begin position="552"/>
        <end position="576"/>
    </location>
</feature>
<sequence>MVTAGQVDVARRLALLTISSDFAISFSSFSLFGVKGVFPTVVDENGGAVITVQGVGFLVGSVVLCNVSGGIVVANVSSTSLLTCTTEKAAPTSSVCVTDPVNLIFMNASSRTTFNTLVGIVRPTSATLVTATSELGNVGFGAYDTAVSVTIAGFGFVQTTEARCRFVRLSDNYVIFYSTVTYVSSNVVVCVQQPADPMPNATGFQYSHDGAYYSTNTYAPYTIVGPTKKVTSFASNLTIVAGASSQVPSVQVYLTDAYGNNRLALETSIYSFRATSLDPVVQIAGNVELVTFTNGSTVVESTVGGIASFANIGILTPTAGTFTLNFFSTVDITLTTSVEFTIIAGVAAALSMTTSAAWRAGVFSTIKLTPAPTLKVTDAAGNIIASADTTARVIFTSATQALDGSINMGSTTQYAVAGSDGFFSFPSIQIKTVFDTDAFMVFSVGTVPSLRVFVPQETCVEGLEYAETGTFSCANCPANSVCDGTSTVKVDPGFWRAAGDAFEFYACTPAEACPGGTGCATGYTSTMCAACEVGYGKNQGTCTECLNPTINWVLTLVILGAFVVIVYVLSIGGMTVTCLRDAELAKLEKVQHNPLSVVIKIGVSYLQMITVIPFAKLNMPSWMNNFITGSASGSKFNPNLSFIGCLFASNEADTLTVVLIVFPIAIVICVILSIVFAYIRTYKGVDLVKAKAELNLMAADRGAATKQNLRADLARTMSRSQLHYVHIMNTHYELFADANQIVNLEKEHLAEIEQRKIDLKQRLLNMLLVSILVALFFLYPTIVQYAAEILNCSTVDFGLSHPSRSVLTKDPSVDCSSDQYRRASLMAWGSLAGLGVGIPWLNYLFIITLRKFTCGGDHELAKTIFFFTTGGYRNEVWFWLTISLLRKMCIVLAMTIPSDTDMKLLAGLWVLMLSVLFNISHKPWAERMLSLVETTTLSAIAATYGLLELTFFETVSSSDTNLLMVYIAVAVVNLLSMLSLAVGVSWSAQKTLANLAAKPGPIGYFFTQILASTDELSVKIRVLSETIRDMHEKMLVKLPRTYKVALVELAVSQLIVDHDEKVEARTNVLSQFRKDSDDALMPSKRRSSR</sequence>
<gene>
    <name evidence="2" type="ORF">BSAL_35545</name>
</gene>
<feature type="transmembrane region" description="Helical" evidence="1">
    <location>
        <begin position="657"/>
        <end position="679"/>
    </location>
</feature>
<dbReference type="VEuPathDB" id="TriTrypDB:BSAL_35545"/>
<feature type="non-terminal residue" evidence="2">
    <location>
        <position position="1089"/>
    </location>
</feature>
<keyword evidence="1" id="KW-1133">Transmembrane helix</keyword>
<evidence type="ECO:0008006" key="4">
    <source>
        <dbReference type="Google" id="ProtNLM"/>
    </source>
</evidence>
<feature type="transmembrane region" description="Helical" evidence="1">
    <location>
        <begin position="931"/>
        <end position="952"/>
    </location>
</feature>
<keyword evidence="3" id="KW-1185">Reference proteome</keyword>
<dbReference type="Proteomes" id="UP000051952">
    <property type="component" value="Unassembled WGS sequence"/>
</dbReference>
<feature type="transmembrane region" description="Helical" evidence="1">
    <location>
        <begin position="902"/>
        <end position="919"/>
    </location>
</feature>
<proteinExistence type="predicted"/>
<organism evidence="2 3">
    <name type="scientific">Bodo saltans</name>
    <name type="common">Flagellated protozoan</name>
    <dbReference type="NCBI Taxonomy" id="75058"/>
    <lineage>
        <taxon>Eukaryota</taxon>
        <taxon>Discoba</taxon>
        <taxon>Euglenozoa</taxon>
        <taxon>Kinetoplastea</taxon>
        <taxon>Metakinetoplastina</taxon>
        <taxon>Eubodonida</taxon>
        <taxon>Bodonidae</taxon>
        <taxon>Bodo</taxon>
    </lineage>
</organism>
<dbReference type="OrthoDB" id="411811at2759"/>
<evidence type="ECO:0000313" key="3">
    <source>
        <dbReference type="Proteomes" id="UP000051952"/>
    </source>
</evidence>
<feature type="transmembrane region" description="Helical" evidence="1">
    <location>
        <begin position="763"/>
        <end position="787"/>
    </location>
</feature>